<accession>A0A1H9VGE4</accession>
<dbReference type="SUPFAM" id="SSF51735">
    <property type="entry name" value="NAD(P)-binding Rossmann-fold domains"/>
    <property type="match status" value="1"/>
</dbReference>
<dbReference type="Proteomes" id="UP000199051">
    <property type="component" value="Unassembled WGS sequence"/>
</dbReference>
<gene>
    <name evidence="1" type="ORF">SAMN04487818_108321</name>
</gene>
<sequence length="163" mass="17617">MAIRRALVLGGSGMLNGCALRLVVNGWRVVLPSRHYAPLPADHHTGTGRAIWVEADWSKPHTLATKAAHSLGAPADLLITWLPDDALPPTLRAIEPLLAPGAPVVETHAARDRWPSPLPNHPTHHVVLTPIGYAGRTRRPTQTEITEALLRTTRRALVTAAHS</sequence>
<reference evidence="2" key="1">
    <citation type="submission" date="2016-10" db="EMBL/GenBank/DDBJ databases">
        <authorList>
            <person name="Varghese N."/>
            <person name="Submissions S."/>
        </authorList>
    </citation>
    <scope>NUCLEOTIDE SEQUENCE [LARGE SCALE GENOMIC DNA]</scope>
    <source>
        <strain evidence="2">DSM 44260</strain>
    </source>
</reference>
<dbReference type="EMBL" id="FOGI01000008">
    <property type="protein sequence ID" value="SES20353.1"/>
    <property type="molecule type" value="Genomic_DNA"/>
</dbReference>
<proteinExistence type="predicted"/>
<protein>
    <submittedName>
        <fullName evidence="1">Uncharacterized protein</fullName>
    </submittedName>
</protein>
<evidence type="ECO:0000313" key="2">
    <source>
        <dbReference type="Proteomes" id="UP000199051"/>
    </source>
</evidence>
<dbReference type="InterPro" id="IPR036291">
    <property type="entry name" value="NAD(P)-bd_dom_sf"/>
</dbReference>
<name>A0A1H9VGE4_9PSEU</name>
<evidence type="ECO:0000313" key="1">
    <source>
        <dbReference type="EMBL" id="SES20353.1"/>
    </source>
</evidence>
<keyword evidence="2" id="KW-1185">Reference proteome</keyword>
<dbReference type="STRING" id="155974.SAMN04487818_108321"/>
<organism evidence="1 2">
    <name type="scientific">Actinokineospora terrae</name>
    <dbReference type="NCBI Taxonomy" id="155974"/>
    <lineage>
        <taxon>Bacteria</taxon>
        <taxon>Bacillati</taxon>
        <taxon>Actinomycetota</taxon>
        <taxon>Actinomycetes</taxon>
        <taxon>Pseudonocardiales</taxon>
        <taxon>Pseudonocardiaceae</taxon>
        <taxon>Actinokineospora</taxon>
    </lineage>
</organism>
<dbReference type="RefSeq" id="WP_092780766.1">
    <property type="nucleotide sequence ID" value="NZ_FOGI01000008.1"/>
</dbReference>
<dbReference type="AlphaFoldDB" id="A0A1H9VGE4"/>